<name>A0AAP2ZB16_9EURY</name>
<dbReference type="EMBL" id="JAOPJZ010000009">
    <property type="protein sequence ID" value="MCU4752719.1"/>
    <property type="molecule type" value="Genomic_DNA"/>
</dbReference>
<sequence>MHANTRQHPPVSIPADLESAQAKLIYLSLSLQDDSETRTVDDLCCNLNVDKGAALSILGTLRERGYVERRDGRYHVLESA</sequence>
<reference evidence="1 2" key="1">
    <citation type="submission" date="2022-09" db="EMBL/GenBank/DDBJ databases">
        <title>Enrichment on poylsaccharides allowed isolation of novel metabolic and taxonomic groups of Haloarchaea.</title>
        <authorList>
            <person name="Sorokin D.Y."/>
            <person name="Elcheninov A.G."/>
            <person name="Khizhniak T.V."/>
            <person name="Kolganova T.V."/>
            <person name="Kublanov I.V."/>
        </authorList>
    </citation>
    <scope>NUCLEOTIDE SEQUENCE [LARGE SCALE GENOMIC DNA]</scope>
    <source>
        <strain evidence="1 2">AArc-curdl1</strain>
    </source>
</reference>
<organism evidence="1 2">
    <name type="scientific">Natronosalvus hydrolyticus</name>
    <dbReference type="NCBI Taxonomy" id="2979988"/>
    <lineage>
        <taxon>Archaea</taxon>
        <taxon>Methanobacteriati</taxon>
        <taxon>Methanobacteriota</taxon>
        <taxon>Stenosarchaea group</taxon>
        <taxon>Halobacteria</taxon>
        <taxon>Halobacteriales</taxon>
        <taxon>Natrialbaceae</taxon>
        <taxon>Natronosalvus</taxon>
    </lineage>
</organism>
<dbReference type="SUPFAM" id="SSF46785">
    <property type="entry name" value="Winged helix' DNA-binding domain"/>
    <property type="match status" value="1"/>
</dbReference>
<accession>A0AAP2ZB16</accession>
<dbReference type="RefSeq" id="WP_342809054.1">
    <property type="nucleotide sequence ID" value="NZ_JAOPJZ010000009.1"/>
</dbReference>
<dbReference type="InterPro" id="IPR036388">
    <property type="entry name" value="WH-like_DNA-bd_sf"/>
</dbReference>
<evidence type="ECO:0000313" key="1">
    <source>
        <dbReference type="EMBL" id="MCU4752719.1"/>
    </source>
</evidence>
<protein>
    <submittedName>
        <fullName evidence="1">Helix-turn-helix domain-containing protein</fullName>
    </submittedName>
</protein>
<dbReference type="AlphaFoldDB" id="A0AAP2ZB16"/>
<comment type="caution">
    <text evidence="1">The sequence shown here is derived from an EMBL/GenBank/DDBJ whole genome shotgun (WGS) entry which is preliminary data.</text>
</comment>
<keyword evidence="2" id="KW-1185">Reference proteome</keyword>
<gene>
    <name evidence="1" type="ORF">OB919_12160</name>
</gene>
<dbReference type="Gene3D" id="1.10.10.10">
    <property type="entry name" value="Winged helix-like DNA-binding domain superfamily/Winged helix DNA-binding domain"/>
    <property type="match status" value="1"/>
</dbReference>
<proteinExistence type="predicted"/>
<dbReference type="InterPro" id="IPR036390">
    <property type="entry name" value="WH_DNA-bd_sf"/>
</dbReference>
<dbReference type="Proteomes" id="UP001321047">
    <property type="component" value="Unassembled WGS sequence"/>
</dbReference>
<evidence type="ECO:0000313" key="2">
    <source>
        <dbReference type="Proteomes" id="UP001321047"/>
    </source>
</evidence>